<accession>C3ZDB6</accession>
<protein>
    <submittedName>
        <fullName evidence="2">Uncharacterized protein</fullName>
    </submittedName>
</protein>
<evidence type="ECO:0000313" key="2">
    <source>
        <dbReference type="EMBL" id="EEN49471.1"/>
    </source>
</evidence>
<keyword evidence="1" id="KW-0472">Membrane</keyword>
<evidence type="ECO:0000256" key="1">
    <source>
        <dbReference type="SAM" id="Phobius"/>
    </source>
</evidence>
<keyword evidence="1" id="KW-0812">Transmembrane</keyword>
<name>C3ZDB6_BRAFL</name>
<proteinExistence type="predicted"/>
<reference evidence="2" key="1">
    <citation type="journal article" date="2008" name="Nature">
        <title>The amphioxus genome and the evolution of the chordate karyotype.</title>
        <authorList>
            <consortium name="US DOE Joint Genome Institute (JGI-PGF)"/>
            <person name="Putnam N.H."/>
            <person name="Butts T."/>
            <person name="Ferrier D.E.K."/>
            <person name="Furlong R.F."/>
            <person name="Hellsten U."/>
            <person name="Kawashima T."/>
            <person name="Robinson-Rechavi M."/>
            <person name="Shoguchi E."/>
            <person name="Terry A."/>
            <person name="Yu J.-K."/>
            <person name="Benito-Gutierrez E.L."/>
            <person name="Dubchak I."/>
            <person name="Garcia-Fernandez J."/>
            <person name="Gibson-Brown J.J."/>
            <person name="Grigoriev I.V."/>
            <person name="Horton A.C."/>
            <person name="de Jong P.J."/>
            <person name="Jurka J."/>
            <person name="Kapitonov V.V."/>
            <person name="Kohara Y."/>
            <person name="Kuroki Y."/>
            <person name="Lindquist E."/>
            <person name="Lucas S."/>
            <person name="Osoegawa K."/>
            <person name="Pennacchio L.A."/>
            <person name="Salamov A.A."/>
            <person name="Satou Y."/>
            <person name="Sauka-Spengler T."/>
            <person name="Schmutz J."/>
            <person name="Shin-I T."/>
            <person name="Toyoda A."/>
            <person name="Bronner-Fraser M."/>
            <person name="Fujiyama A."/>
            <person name="Holland L.Z."/>
            <person name="Holland P.W.H."/>
            <person name="Satoh N."/>
            <person name="Rokhsar D.S."/>
        </authorList>
    </citation>
    <scope>NUCLEOTIDE SEQUENCE [LARGE SCALE GENOMIC DNA]</scope>
    <source>
        <strain evidence="2">S238N-H82</strain>
        <tissue evidence="2">Testes</tissue>
    </source>
</reference>
<keyword evidence="1" id="KW-1133">Transmembrane helix</keyword>
<gene>
    <name evidence="2" type="ORF">BRAFLDRAFT_70760</name>
</gene>
<feature type="transmembrane region" description="Helical" evidence="1">
    <location>
        <begin position="295"/>
        <end position="317"/>
    </location>
</feature>
<dbReference type="InParanoid" id="C3ZDB6"/>
<dbReference type="EMBL" id="GG666612">
    <property type="protein sequence ID" value="EEN49471.1"/>
    <property type="molecule type" value="Genomic_DNA"/>
</dbReference>
<organism>
    <name type="scientific">Branchiostoma floridae</name>
    <name type="common">Florida lancelet</name>
    <name type="synonym">Amphioxus</name>
    <dbReference type="NCBI Taxonomy" id="7739"/>
    <lineage>
        <taxon>Eukaryota</taxon>
        <taxon>Metazoa</taxon>
        <taxon>Chordata</taxon>
        <taxon>Cephalochordata</taxon>
        <taxon>Leptocardii</taxon>
        <taxon>Amphioxiformes</taxon>
        <taxon>Branchiostomatidae</taxon>
        <taxon>Branchiostoma</taxon>
    </lineage>
</organism>
<sequence>MVFAAEILLERNDLYCLDWDVGSIMSFSAGGDRLMTVRGDMPHKMRWKVVVINANLILVDEYVIYFEVPNFGFCLIKESGSDEVALVWEFMPAMRSSPTVSTMPLDDIFFNRRLDDVYRSDRVIDMVSQPFVVIATDDDPEHTIDYPDACRQVWEYNLGVTVTLGNGESMQLVSMGVGDSAVTSVAITFIKTHDTETDIFTDTEEIFHPYEDTSNAKDITCILLSKKYGRSPLISNISSVPAKISKTCPVLDRSVDTGRTSVRPKTIAETTHRTTMQTSTPLTNIKQSTPAPDSLLIPVIASVVGIVILAIIVWLLLKMCRLKRRNDNLQANNPTSDAHVWSLASCRAFPTSVQVNIHGQPTYSDIPDHVAAAQRPLPAFPPPYWEIRNDPSAFQHSYCEIPDNIAAAQRPLPALPLTPLDTDIPTVAKSIGYNKYNTLPTIKHSPRGSHNAAVSHRLLPSLHHSLEASDSDSDSPDDDTCRFYAAAAEPSLPVVTKTNDSQKTYQDNSGLAVELSLPRITKTNDSQKTYQDNSGLAVELSLPRITKTKDCQKTYCIATLHSNQPCANRPRVLYDVNGVSRYNAATTYGIPDDMYPARVLSNGIRRRSLPNPPYVNWLRQISREGPETTGCEETFTLPNTCWPGESPWEGTSNTPRRASIPLVSLPNTYWPWEIPGEERQNAE</sequence>
<dbReference type="AlphaFoldDB" id="C3ZDB6"/>